<evidence type="ECO:0000256" key="4">
    <source>
        <dbReference type="ARBA" id="ARBA00012607"/>
    </source>
</evidence>
<dbReference type="GO" id="GO:0004362">
    <property type="term" value="F:glutathione-disulfide reductase (NADPH) activity"/>
    <property type="evidence" value="ECO:0007669"/>
    <property type="project" value="UniProtKB-EC"/>
</dbReference>
<dbReference type="PANTHER" id="PTHR42737:SF2">
    <property type="entry name" value="GLUTATHIONE REDUCTASE"/>
    <property type="match status" value="1"/>
</dbReference>
<dbReference type="PRINTS" id="PR00411">
    <property type="entry name" value="PNDRDTASEI"/>
</dbReference>
<evidence type="ECO:0000259" key="11">
    <source>
        <dbReference type="Pfam" id="PF07992"/>
    </source>
</evidence>
<evidence type="ECO:0000256" key="1">
    <source>
        <dbReference type="ARBA" id="ARBA00001974"/>
    </source>
</evidence>
<organism evidence="12">
    <name type="scientific">Proboscia inermis</name>
    <dbReference type="NCBI Taxonomy" id="420281"/>
    <lineage>
        <taxon>Eukaryota</taxon>
        <taxon>Sar</taxon>
        <taxon>Stramenopiles</taxon>
        <taxon>Ochrophyta</taxon>
        <taxon>Bacillariophyta</taxon>
        <taxon>Coscinodiscophyceae</taxon>
        <taxon>Rhizosoleniophycidae</taxon>
        <taxon>Rhizosoleniales</taxon>
        <taxon>Rhizosoleniaceae</taxon>
        <taxon>Proboscia</taxon>
    </lineage>
</organism>
<dbReference type="InterPro" id="IPR036188">
    <property type="entry name" value="FAD/NAD-bd_sf"/>
</dbReference>
<evidence type="ECO:0000256" key="6">
    <source>
        <dbReference type="ARBA" id="ARBA00022827"/>
    </source>
</evidence>
<accession>A0A7S0C6Z9</accession>
<dbReference type="SUPFAM" id="SSF51905">
    <property type="entry name" value="FAD/NAD(P)-binding domain"/>
    <property type="match status" value="1"/>
</dbReference>
<keyword evidence="9" id="KW-0676">Redox-active center</keyword>
<dbReference type="AlphaFoldDB" id="A0A7S0C6Z9"/>
<protein>
    <recommendedName>
        <fullName evidence="4">glutathione-disulfide reductase</fullName>
        <ecNumber evidence="4">1.8.1.7</ecNumber>
    </recommendedName>
</protein>
<dbReference type="GO" id="GO:0034599">
    <property type="term" value="P:cellular response to oxidative stress"/>
    <property type="evidence" value="ECO:0007669"/>
    <property type="project" value="TreeGrafter"/>
</dbReference>
<dbReference type="Gene3D" id="3.50.50.60">
    <property type="entry name" value="FAD/NAD(P)-binding domain"/>
    <property type="match status" value="2"/>
</dbReference>
<evidence type="ECO:0000259" key="10">
    <source>
        <dbReference type="Pfam" id="PF02852"/>
    </source>
</evidence>
<reference evidence="12" key="1">
    <citation type="submission" date="2021-01" db="EMBL/GenBank/DDBJ databases">
        <authorList>
            <person name="Corre E."/>
            <person name="Pelletier E."/>
            <person name="Niang G."/>
            <person name="Scheremetjew M."/>
            <person name="Finn R."/>
            <person name="Kale V."/>
            <person name="Holt S."/>
            <person name="Cochrane G."/>
            <person name="Meng A."/>
            <person name="Brown T."/>
            <person name="Cohen L."/>
        </authorList>
    </citation>
    <scope>NUCLEOTIDE SEQUENCE</scope>
    <source>
        <strain evidence="12">CCAP1064/1</strain>
    </source>
</reference>
<evidence type="ECO:0000313" key="12">
    <source>
        <dbReference type="EMBL" id="CAD8413997.1"/>
    </source>
</evidence>
<dbReference type="PANTHER" id="PTHR42737">
    <property type="entry name" value="GLUTATHIONE REDUCTASE"/>
    <property type="match status" value="1"/>
</dbReference>
<name>A0A7S0C6Z9_9STRA</name>
<comment type="similarity">
    <text evidence="2">Belongs to the class-I pyridine nucleotide-disulfide oxidoreductase family.</text>
</comment>
<dbReference type="EC" id="1.8.1.7" evidence="4"/>
<dbReference type="InterPro" id="IPR016156">
    <property type="entry name" value="FAD/NAD-linked_Rdtase_dimer_sf"/>
</dbReference>
<dbReference type="Pfam" id="PF07992">
    <property type="entry name" value="Pyr_redox_2"/>
    <property type="match status" value="1"/>
</dbReference>
<sequence>MDHSISSDGFFDLDDLPTKAVIVGAGYIAVELAGVLQALGTDTSLVLRKEKAMRYLDDMLSDTLDEEMSRHGIAIYRNTQGVKSITVDDYDNNENGDGLKTVHLNNGEVINDVDTVLVATGRAPAVESLNLANAGIAQKDDSGHIVVNEHSETSVDGFYALGDVCGTVELTPMAIAAGRRLADRLFGEERFQNVKVSYDNVPTVIFSHPPIGTVGLTENQAIDTYGQENVKVFRAKFTSLYYGPWLIDADDKPKTAMKLVCAGEDERVVGLHVIGNGADEMLQGFSVALKMGATKADFDSCIAIHPSTSEEFVTMFPWGLSKQRTGAKISPLNTEVDDNSAIPKSRL</sequence>
<dbReference type="FunFam" id="3.50.50.60:FF:000235">
    <property type="entry name" value="Glutathione reductase"/>
    <property type="match status" value="1"/>
</dbReference>
<dbReference type="GO" id="GO:0005739">
    <property type="term" value="C:mitochondrion"/>
    <property type="evidence" value="ECO:0007669"/>
    <property type="project" value="TreeGrafter"/>
</dbReference>
<dbReference type="InterPro" id="IPR023753">
    <property type="entry name" value="FAD/NAD-binding_dom"/>
</dbReference>
<keyword evidence="5" id="KW-0285">Flavoprotein</keyword>
<dbReference type="GO" id="GO:0045454">
    <property type="term" value="P:cell redox homeostasis"/>
    <property type="evidence" value="ECO:0007669"/>
    <property type="project" value="InterPro"/>
</dbReference>
<evidence type="ECO:0000256" key="2">
    <source>
        <dbReference type="ARBA" id="ARBA00007532"/>
    </source>
</evidence>
<dbReference type="GO" id="GO:0006749">
    <property type="term" value="P:glutathione metabolic process"/>
    <property type="evidence" value="ECO:0007669"/>
    <property type="project" value="TreeGrafter"/>
</dbReference>
<dbReference type="InterPro" id="IPR004099">
    <property type="entry name" value="Pyr_nucl-diS_OxRdtase_dimer"/>
</dbReference>
<gene>
    <name evidence="12" type="ORF">PINE0816_LOCUS10130</name>
</gene>
<proteinExistence type="inferred from homology"/>
<dbReference type="GO" id="GO:0005829">
    <property type="term" value="C:cytosol"/>
    <property type="evidence" value="ECO:0007669"/>
    <property type="project" value="TreeGrafter"/>
</dbReference>
<dbReference type="FunFam" id="3.30.390.30:FF:000003">
    <property type="entry name" value="Glutathione reductase"/>
    <property type="match status" value="1"/>
</dbReference>
<dbReference type="Pfam" id="PF02852">
    <property type="entry name" value="Pyr_redox_dim"/>
    <property type="match status" value="1"/>
</dbReference>
<dbReference type="PRINTS" id="PR00368">
    <property type="entry name" value="FADPNR"/>
</dbReference>
<evidence type="ECO:0000256" key="9">
    <source>
        <dbReference type="ARBA" id="ARBA00023284"/>
    </source>
</evidence>
<keyword evidence="7" id="KW-0560">Oxidoreductase</keyword>
<evidence type="ECO:0000256" key="7">
    <source>
        <dbReference type="ARBA" id="ARBA00023002"/>
    </source>
</evidence>
<feature type="domain" description="FAD/NAD(P)-binding" evidence="11">
    <location>
        <begin position="4"/>
        <end position="178"/>
    </location>
</feature>
<dbReference type="SUPFAM" id="SSF55424">
    <property type="entry name" value="FAD/NAD-linked reductases, dimerisation (C-terminal) domain"/>
    <property type="match status" value="1"/>
</dbReference>
<evidence type="ECO:0000256" key="8">
    <source>
        <dbReference type="ARBA" id="ARBA00023157"/>
    </source>
</evidence>
<feature type="domain" description="Pyridine nucleotide-disulphide oxidoreductase dimerisation" evidence="10">
    <location>
        <begin position="201"/>
        <end position="315"/>
    </location>
</feature>
<comment type="cofactor">
    <cofactor evidence="1">
        <name>FAD</name>
        <dbReference type="ChEBI" id="CHEBI:57692"/>
    </cofactor>
</comment>
<keyword evidence="6" id="KW-0274">FAD</keyword>
<dbReference type="GO" id="GO:0050660">
    <property type="term" value="F:flavin adenine dinucleotide binding"/>
    <property type="evidence" value="ECO:0007669"/>
    <property type="project" value="InterPro"/>
</dbReference>
<evidence type="ECO:0000256" key="3">
    <source>
        <dbReference type="ARBA" id="ARBA00011738"/>
    </source>
</evidence>
<dbReference type="Gene3D" id="3.30.390.30">
    <property type="match status" value="1"/>
</dbReference>
<dbReference type="InterPro" id="IPR046952">
    <property type="entry name" value="GSHR/TRXR-like"/>
</dbReference>
<evidence type="ECO:0000256" key="5">
    <source>
        <dbReference type="ARBA" id="ARBA00022630"/>
    </source>
</evidence>
<dbReference type="EMBL" id="HBEL01021604">
    <property type="protein sequence ID" value="CAD8413997.1"/>
    <property type="molecule type" value="Transcribed_RNA"/>
</dbReference>
<comment type="subunit">
    <text evidence="3">Homodimer.</text>
</comment>
<keyword evidence="8" id="KW-1015">Disulfide bond</keyword>